<comment type="caution">
    <text evidence="1">The sequence shown here is derived from an EMBL/GenBank/DDBJ whole genome shotgun (WGS) entry which is preliminary data.</text>
</comment>
<name>A0A9Q3GE89_9BASI</name>
<protein>
    <submittedName>
        <fullName evidence="1">Uncharacterized protein</fullName>
    </submittedName>
</protein>
<proteinExistence type="predicted"/>
<dbReference type="Proteomes" id="UP000765509">
    <property type="component" value="Unassembled WGS sequence"/>
</dbReference>
<gene>
    <name evidence="1" type="ORF">O181_003839</name>
</gene>
<dbReference type="AlphaFoldDB" id="A0A9Q3GE89"/>
<keyword evidence="2" id="KW-1185">Reference proteome</keyword>
<dbReference type="OrthoDB" id="2516880at2759"/>
<accession>A0A9Q3GE89</accession>
<dbReference type="EMBL" id="AVOT02000705">
    <property type="protein sequence ID" value="MBW0464124.1"/>
    <property type="molecule type" value="Genomic_DNA"/>
</dbReference>
<reference evidence="1" key="1">
    <citation type="submission" date="2021-03" db="EMBL/GenBank/DDBJ databases">
        <title>Draft genome sequence of rust myrtle Austropuccinia psidii MF-1, a brazilian biotype.</title>
        <authorList>
            <person name="Quecine M.C."/>
            <person name="Pachon D.M.R."/>
            <person name="Bonatelli M.L."/>
            <person name="Correr F.H."/>
            <person name="Franceschini L.M."/>
            <person name="Leite T.F."/>
            <person name="Margarido G.R.A."/>
            <person name="Almeida C.A."/>
            <person name="Ferrarezi J.A."/>
            <person name="Labate C.A."/>
        </authorList>
    </citation>
    <scope>NUCLEOTIDE SEQUENCE</scope>
    <source>
        <strain evidence="1">MF-1</strain>
    </source>
</reference>
<sequence length="102" mass="11471">MILGIAPRGSPLSEPHSEQLMSNLVQPTAEELVSNEALFEITTSDTSYYGGRKGIPGMHTDKCTSELFNYGSHKVSFQLNIKTIRTWDNIILGVITKHWFHH</sequence>
<organism evidence="1 2">
    <name type="scientific">Austropuccinia psidii MF-1</name>
    <dbReference type="NCBI Taxonomy" id="1389203"/>
    <lineage>
        <taxon>Eukaryota</taxon>
        <taxon>Fungi</taxon>
        <taxon>Dikarya</taxon>
        <taxon>Basidiomycota</taxon>
        <taxon>Pucciniomycotina</taxon>
        <taxon>Pucciniomycetes</taxon>
        <taxon>Pucciniales</taxon>
        <taxon>Sphaerophragmiaceae</taxon>
        <taxon>Austropuccinia</taxon>
    </lineage>
</organism>
<evidence type="ECO:0000313" key="1">
    <source>
        <dbReference type="EMBL" id="MBW0464124.1"/>
    </source>
</evidence>
<evidence type="ECO:0000313" key="2">
    <source>
        <dbReference type="Proteomes" id="UP000765509"/>
    </source>
</evidence>